<name>A0A6A5Z2L7_9PLEO</name>
<dbReference type="AlphaFoldDB" id="A0A6A5Z2L7"/>
<dbReference type="EMBL" id="ML977327">
    <property type="protein sequence ID" value="KAF2113709.1"/>
    <property type="molecule type" value="Genomic_DNA"/>
</dbReference>
<protein>
    <submittedName>
        <fullName evidence="1">Uncharacterized protein</fullName>
    </submittedName>
</protein>
<accession>A0A6A5Z2L7</accession>
<organism evidence="1 2">
    <name type="scientific">Lophiotrema nucula</name>
    <dbReference type="NCBI Taxonomy" id="690887"/>
    <lineage>
        <taxon>Eukaryota</taxon>
        <taxon>Fungi</taxon>
        <taxon>Dikarya</taxon>
        <taxon>Ascomycota</taxon>
        <taxon>Pezizomycotina</taxon>
        <taxon>Dothideomycetes</taxon>
        <taxon>Pleosporomycetidae</taxon>
        <taxon>Pleosporales</taxon>
        <taxon>Lophiotremataceae</taxon>
        <taxon>Lophiotrema</taxon>
    </lineage>
</organism>
<dbReference type="Proteomes" id="UP000799770">
    <property type="component" value="Unassembled WGS sequence"/>
</dbReference>
<sequence>MEVESITPFEEDEQYNGVVLLPQRFPSKILKYRKQNEGSHYLVRWQDTVLAREQIHNDHLQDIFTLRPYSTFGRPKPVRVHDSAALTEDFYVVAWRHSWELGEALFESGQLLHDFWTLPYNRASGVLTESTAFVAEFAADTDGYLISSFQTRARRQMIA</sequence>
<gene>
    <name evidence="1" type="ORF">BDV96DRAFT_601187</name>
</gene>
<evidence type="ECO:0000313" key="2">
    <source>
        <dbReference type="Proteomes" id="UP000799770"/>
    </source>
</evidence>
<evidence type="ECO:0000313" key="1">
    <source>
        <dbReference type="EMBL" id="KAF2113709.1"/>
    </source>
</evidence>
<keyword evidence="2" id="KW-1185">Reference proteome</keyword>
<reference evidence="1" key="1">
    <citation type="journal article" date="2020" name="Stud. Mycol.">
        <title>101 Dothideomycetes genomes: a test case for predicting lifestyles and emergence of pathogens.</title>
        <authorList>
            <person name="Haridas S."/>
            <person name="Albert R."/>
            <person name="Binder M."/>
            <person name="Bloem J."/>
            <person name="Labutti K."/>
            <person name="Salamov A."/>
            <person name="Andreopoulos B."/>
            <person name="Baker S."/>
            <person name="Barry K."/>
            <person name="Bills G."/>
            <person name="Bluhm B."/>
            <person name="Cannon C."/>
            <person name="Castanera R."/>
            <person name="Culley D."/>
            <person name="Daum C."/>
            <person name="Ezra D."/>
            <person name="Gonzalez J."/>
            <person name="Henrissat B."/>
            <person name="Kuo A."/>
            <person name="Liang C."/>
            <person name="Lipzen A."/>
            <person name="Lutzoni F."/>
            <person name="Magnuson J."/>
            <person name="Mondo S."/>
            <person name="Nolan M."/>
            <person name="Ohm R."/>
            <person name="Pangilinan J."/>
            <person name="Park H.-J."/>
            <person name="Ramirez L."/>
            <person name="Alfaro M."/>
            <person name="Sun H."/>
            <person name="Tritt A."/>
            <person name="Yoshinaga Y."/>
            <person name="Zwiers L.-H."/>
            <person name="Turgeon B."/>
            <person name="Goodwin S."/>
            <person name="Spatafora J."/>
            <person name="Crous P."/>
            <person name="Grigoriev I."/>
        </authorList>
    </citation>
    <scope>NUCLEOTIDE SEQUENCE</scope>
    <source>
        <strain evidence="1">CBS 627.86</strain>
    </source>
</reference>
<proteinExistence type="predicted"/>